<keyword evidence="14" id="KW-1185">Reference proteome</keyword>
<proteinExistence type="inferred from homology"/>
<dbReference type="PANTHER" id="PTHR32120:SF11">
    <property type="entry name" value="SMALL RIBOSOMAL SUBUNIT BIOGENESIS GTPASE RSGA 1, MITOCHONDRIAL-RELATED"/>
    <property type="match status" value="1"/>
</dbReference>
<dbReference type="InterPro" id="IPR010914">
    <property type="entry name" value="RsgA_GTPase_dom"/>
</dbReference>
<evidence type="ECO:0000256" key="8">
    <source>
        <dbReference type="ARBA" id="ARBA00022884"/>
    </source>
</evidence>
<evidence type="ECO:0000256" key="6">
    <source>
        <dbReference type="ARBA" id="ARBA00022801"/>
    </source>
</evidence>
<evidence type="ECO:0000256" key="9">
    <source>
        <dbReference type="ARBA" id="ARBA00023134"/>
    </source>
</evidence>
<dbReference type="Gene3D" id="2.40.50.140">
    <property type="entry name" value="Nucleic acid-binding proteins"/>
    <property type="match status" value="1"/>
</dbReference>
<evidence type="ECO:0000256" key="10">
    <source>
        <dbReference type="HAMAP-Rule" id="MF_01820"/>
    </source>
</evidence>
<keyword evidence="5 10" id="KW-0547">Nucleotide-binding</keyword>
<keyword evidence="2 10" id="KW-0690">Ribosome biogenesis</keyword>
<evidence type="ECO:0000256" key="7">
    <source>
        <dbReference type="ARBA" id="ARBA00022833"/>
    </source>
</evidence>
<dbReference type="InterPro" id="IPR012340">
    <property type="entry name" value="NA-bd_OB-fold"/>
</dbReference>
<dbReference type="Proteomes" id="UP000193431">
    <property type="component" value="Chromosome"/>
</dbReference>
<evidence type="ECO:0000259" key="12">
    <source>
        <dbReference type="PROSITE" id="PS51721"/>
    </source>
</evidence>
<reference evidence="13 14" key="1">
    <citation type="submission" date="2016-11" db="EMBL/GenBank/DDBJ databases">
        <title>Trade-off between light-utilization and light-protection in marine flavobacteria.</title>
        <authorList>
            <person name="Kumagai Y."/>
        </authorList>
    </citation>
    <scope>NUCLEOTIDE SEQUENCE [LARGE SCALE GENOMIC DNA]</scope>
    <source>
        <strain evidence="13 14">JCM 13191</strain>
    </source>
</reference>
<feature type="binding site" evidence="10">
    <location>
        <position position="283"/>
    </location>
    <ligand>
        <name>Zn(2+)</name>
        <dbReference type="ChEBI" id="CHEBI:29105"/>
    </ligand>
</feature>
<evidence type="ECO:0000256" key="3">
    <source>
        <dbReference type="ARBA" id="ARBA00022723"/>
    </source>
</evidence>
<dbReference type="Gene3D" id="3.40.50.300">
    <property type="entry name" value="P-loop containing nucleotide triphosphate hydrolases"/>
    <property type="match status" value="1"/>
</dbReference>
<dbReference type="GO" id="GO:0005737">
    <property type="term" value="C:cytoplasm"/>
    <property type="evidence" value="ECO:0007669"/>
    <property type="project" value="UniProtKB-SubCell"/>
</dbReference>
<evidence type="ECO:0000313" key="13">
    <source>
        <dbReference type="EMBL" id="ARN78721.1"/>
    </source>
</evidence>
<dbReference type="RefSeq" id="WP_085767526.1">
    <property type="nucleotide sequence ID" value="NZ_CP019344.1"/>
</dbReference>
<feature type="binding site" evidence="10">
    <location>
        <begin position="129"/>
        <end position="132"/>
    </location>
    <ligand>
        <name>GTP</name>
        <dbReference type="ChEBI" id="CHEBI:37565"/>
    </ligand>
</feature>
<dbReference type="STRING" id="331648.BST97_12355"/>
<comment type="function">
    <text evidence="10">One of several proteins that assist in the late maturation steps of the functional core of the 30S ribosomal subunit. Helps release RbfA from mature subunits. May play a role in the assembly of ribosomal proteins into the subunit. Circularly permuted GTPase that catalyzes slow GTP hydrolysis, GTPase activity is stimulated by the 30S ribosomal subunit.</text>
</comment>
<feature type="binding site" evidence="10">
    <location>
        <position position="290"/>
    </location>
    <ligand>
        <name>Zn(2+)</name>
        <dbReference type="ChEBI" id="CHEBI:29105"/>
    </ligand>
</feature>
<dbReference type="SUPFAM" id="SSF50249">
    <property type="entry name" value="Nucleic acid-binding proteins"/>
    <property type="match status" value="1"/>
</dbReference>
<dbReference type="GO" id="GO:0019843">
    <property type="term" value="F:rRNA binding"/>
    <property type="evidence" value="ECO:0007669"/>
    <property type="project" value="UniProtKB-KW"/>
</dbReference>
<dbReference type="PROSITE" id="PS50936">
    <property type="entry name" value="ENGC_GTPASE"/>
    <property type="match status" value="1"/>
</dbReference>
<evidence type="ECO:0000256" key="1">
    <source>
        <dbReference type="ARBA" id="ARBA00022490"/>
    </source>
</evidence>
<keyword evidence="6 10" id="KW-0378">Hydrolase</keyword>
<dbReference type="SUPFAM" id="SSF52540">
    <property type="entry name" value="P-loop containing nucleoside triphosphate hydrolases"/>
    <property type="match status" value="1"/>
</dbReference>
<keyword evidence="3 10" id="KW-0479">Metal-binding</keyword>
<comment type="subunit">
    <text evidence="10">Monomer. Associates with 30S ribosomal subunit, binds 16S rRNA.</text>
</comment>
<dbReference type="GO" id="GO:0005525">
    <property type="term" value="F:GTP binding"/>
    <property type="evidence" value="ECO:0007669"/>
    <property type="project" value="UniProtKB-UniRule"/>
</dbReference>
<feature type="binding site" evidence="10">
    <location>
        <position position="288"/>
    </location>
    <ligand>
        <name>Zn(2+)</name>
        <dbReference type="ChEBI" id="CHEBI:29105"/>
    </ligand>
</feature>
<dbReference type="GO" id="GO:0046872">
    <property type="term" value="F:metal ion binding"/>
    <property type="evidence" value="ECO:0007669"/>
    <property type="project" value="UniProtKB-KW"/>
</dbReference>
<dbReference type="NCBIfam" id="TIGR00157">
    <property type="entry name" value="ribosome small subunit-dependent GTPase A"/>
    <property type="match status" value="1"/>
</dbReference>
<dbReference type="CDD" id="cd01854">
    <property type="entry name" value="YjeQ_EngC"/>
    <property type="match status" value="1"/>
</dbReference>
<dbReference type="Pfam" id="PF16745">
    <property type="entry name" value="RsgA_N"/>
    <property type="match status" value="1"/>
</dbReference>
<name>A0A1W6MMA3_9FLAO</name>
<comment type="similarity">
    <text evidence="10">Belongs to the TRAFAC class YlqF/YawG GTPase family. RsgA subfamily.</text>
</comment>
<protein>
    <recommendedName>
        <fullName evidence="10">Small ribosomal subunit biogenesis GTPase RsgA</fullName>
        <ecNumber evidence="10">3.6.1.-</ecNumber>
    </recommendedName>
</protein>
<evidence type="ECO:0000256" key="5">
    <source>
        <dbReference type="ARBA" id="ARBA00022741"/>
    </source>
</evidence>
<comment type="cofactor">
    <cofactor evidence="10">
        <name>Zn(2+)</name>
        <dbReference type="ChEBI" id="CHEBI:29105"/>
    </cofactor>
    <text evidence="10">Binds 1 zinc ion per subunit.</text>
</comment>
<keyword evidence="8 10" id="KW-0694">RNA-binding</keyword>
<organism evidence="13 14">
    <name type="scientific">Nonlabens spongiae</name>
    <dbReference type="NCBI Taxonomy" id="331648"/>
    <lineage>
        <taxon>Bacteria</taxon>
        <taxon>Pseudomonadati</taxon>
        <taxon>Bacteroidota</taxon>
        <taxon>Flavobacteriia</taxon>
        <taxon>Flavobacteriales</taxon>
        <taxon>Flavobacteriaceae</taxon>
        <taxon>Nonlabens</taxon>
    </lineage>
</organism>
<dbReference type="Gene3D" id="1.10.40.50">
    <property type="entry name" value="Probable gtpase engc, domain 3"/>
    <property type="match status" value="1"/>
</dbReference>
<dbReference type="InterPro" id="IPR027417">
    <property type="entry name" value="P-loop_NTPase"/>
</dbReference>
<keyword evidence="4 10" id="KW-0699">rRNA-binding</keyword>
<feature type="binding site" evidence="10">
    <location>
        <position position="296"/>
    </location>
    <ligand>
        <name>Zn(2+)</name>
        <dbReference type="ChEBI" id="CHEBI:29105"/>
    </ligand>
</feature>
<evidence type="ECO:0000259" key="11">
    <source>
        <dbReference type="PROSITE" id="PS50936"/>
    </source>
</evidence>
<dbReference type="InterPro" id="IPR030378">
    <property type="entry name" value="G_CP_dom"/>
</dbReference>
<dbReference type="GO" id="GO:0042274">
    <property type="term" value="P:ribosomal small subunit biogenesis"/>
    <property type="evidence" value="ECO:0007669"/>
    <property type="project" value="UniProtKB-UniRule"/>
</dbReference>
<dbReference type="OrthoDB" id="9809485at2"/>
<dbReference type="InterPro" id="IPR031944">
    <property type="entry name" value="RsgA_N"/>
</dbReference>
<dbReference type="HAMAP" id="MF_01820">
    <property type="entry name" value="GTPase_RsgA"/>
    <property type="match status" value="1"/>
</dbReference>
<dbReference type="EMBL" id="CP019344">
    <property type="protein sequence ID" value="ARN78721.1"/>
    <property type="molecule type" value="Genomic_DNA"/>
</dbReference>
<dbReference type="InterPro" id="IPR004881">
    <property type="entry name" value="Ribosome_biogen_GTPase_RsgA"/>
</dbReference>
<dbReference type="AlphaFoldDB" id="A0A1W6MMA3"/>
<dbReference type="PROSITE" id="PS51721">
    <property type="entry name" value="G_CP"/>
    <property type="match status" value="1"/>
</dbReference>
<keyword evidence="9 10" id="KW-0342">GTP-binding</keyword>
<evidence type="ECO:0000313" key="14">
    <source>
        <dbReference type="Proteomes" id="UP000193431"/>
    </source>
</evidence>
<evidence type="ECO:0000256" key="2">
    <source>
        <dbReference type="ARBA" id="ARBA00022517"/>
    </source>
</evidence>
<feature type="domain" description="CP-type G" evidence="12">
    <location>
        <begin position="80"/>
        <end position="259"/>
    </location>
</feature>
<comment type="subcellular location">
    <subcellularLocation>
        <location evidence="10">Cytoplasm</location>
    </subcellularLocation>
</comment>
<gene>
    <name evidence="10" type="primary">rsgA</name>
    <name evidence="13" type="ORF">BST97_12355</name>
</gene>
<sequence>MTGTVYRSTGSWYEVKGADGVFYSCRIKGKFRLKGIKSTNPVAVGDKVQFSLEKKGDEEIGIIGQIEERENYIVRKSVNLSKQTHIIAANIDQVFLLVTINNPPTFTSFIDRFLVTAEAYHIPVVLVFNKVDTYDDEPSEILIDPETGEEVTQMTELDAVRVMMHLYKNIGYDCIAISAATGKNVELVKEKMTGKTSMFSGHSGAGKSTLANAVQPGLDLKTKEISDQHKQGQHTTTFAEMFDLDFDARLIDTPGIKGFGVVDMEKEEVGDYFPEIFERKQDCKFHNCLHLEEPKCAVKEAVENGEIAYSRYESYLQLISDEDENYRADKHRAHL</sequence>
<evidence type="ECO:0000256" key="4">
    <source>
        <dbReference type="ARBA" id="ARBA00022730"/>
    </source>
</evidence>
<dbReference type="GO" id="GO:0003924">
    <property type="term" value="F:GTPase activity"/>
    <property type="evidence" value="ECO:0007669"/>
    <property type="project" value="UniProtKB-UniRule"/>
</dbReference>
<feature type="binding site" evidence="10">
    <location>
        <begin position="201"/>
        <end position="209"/>
    </location>
    <ligand>
        <name>GTP</name>
        <dbReference type="ChEBI" id="CHEBI:37565"/>
    </ligand>
</feature>
<accession>A0A1W6MMA3</accession>
<keyword evidence="1 10" id="KW-0963">Cytoplasm</keyword>
<dbReference type="Pfam" id="PF03193">
    <property type="entry name" value="RsgA_GTPase"/>
    <property type="match status" value="1"/>
</dbReference>
<dbReference type="EC" id="3.6.1.-" evidence="10"/>
<dbReference type="CDD" id="cd04466">
    <property type="entry name" value="S1_YloQ_GTPase"/>
    <property type="match status" value="1"/>
</dbReference>
<dbReference type="PANTHER" id="PTHR32120">
    <property type="entry name" value="SMALL RIBOSOMAL SUBUNIT BIOGENESIS GTPASE RSGA"/>
    <property type="match status" value="1"/>
</dbReference>
<feature type="domain" description="EngC GTPase" evidence="11">
    <location>
        <begin position="89"/>
        <end position="257"/>
    </location>
</feature>
<keyword evidence="7 10" id="KW-0862">Zinc</keyword>